<dbReference type="Pfam" id="PF17197">
    <property type="entry name" value="DUF5134"/>
    <property type="match status" value="1"/>
</dbReference>
<accession>A0ABW2GBV1</accession>
<protein>
    <submittedName>
        <fullName evidence="2">DUF5134 domain-containing protein</fullName>
    </submittedName>
</protein>
<dbReference type="RefSeq" id="WP_386412249.1">
    <property type="nucleotide sequence ID" value="NZ_JBHSZO010000005.1"/>
</dbReference>
<name>A0ABW2GBV1_9ACTN</name>
<dbReference type="EMBL" id="JBHSZO010000005">
    <property type="protein sequence ID" value="MFC7217489.1"/>
    <property type="molecule type" value="Genomic_DNA"/>
</dbReference>
<keyword evidence="1" id="KW-0812">Transmembrane</keyword>
<keyword evidence="1" id="KW-1133">Transmembrane helix</keyword>
<sequence length="196" mass="20463">MDTPMPAPPAAAMFLQLALLGLFWGVFALRLLRLIAVPLLSDTHPAADAAHAGMAGGMVYLLFPGAPSEGHRPLAVVFGAVALGFAVALVLRARDRTDFRVHDVVLLVGMAAMTLMLAADTGFGPLPALVTAVCLAATAWPLLRPVLDPPGPGRHRRGPGFAGPPLARPQRRLLITAPQVGSVAMTLGMTWMLLAS</sequence>
<reference evidence="3" key="1">
    <citation type="journal article" date="2019" name="Int. J. Syst. Evol. Microbiol.">
        <title>The Global Catalogue of Microorganisms (GCM) 10K type strain sequencing project: providing services to taxonomists for standard genome sequencing and annotation.</title>
        <authorList>
            <consortium name="The Broad Institute Genomics Platform"/>
            <consortium name="The Broad Institute Genome Sequencing Center for Infectious Disease"/>
            <person name="Wu L."/>
            <person name="Ma J."/>
        </authorList>
    </citation>
    <scope>NUCLEOTIDE SEQUENCE [LARGE SCALE GENOMIC DNA]</scope>
    <source>
        <strain evidence="3">CGMCC 1.13681</strain>
    </source>
</reference>
<feature type="transmembrane region" description="Helical" evidence="1">
    <location>
        <begin position="104"/>
        <end position="123"/>
    </location>
</feature>
<proteinExistence type="predicted"/>
<evidence type="ECO:0000313" key="3">
    <source>
        <dbReference type="Proteomes" id="UP001596413"/>
    </source>
</evidence>
<dbReference type="InterPro" id="IPR033458">
    <property type="entry name" value="DUF5134"/>
</dbReference>
<dbReference type="Proteomes" id="UP001596413">
    <property type="component" value="Unassembled WGS sequence"/>
</dbReference>
<feature type="transmembrane region" description="Helical" evidence="1">
    <location>
        <begin position="129"/>
        <end position="147"/>
    </location>
</feature>
<keyword evidence="3" id="KW-1185">Reference proteome</keyword>
<feature type="transmembrane region" description="Helical" evidence="1">
    <location>
        <begin position="173"/>
        <end position="194"/>
    </location>
</feature>
<organism evidence="2 3">
    <name type="scientific">Streptomyces polyrhachis</name>
    <dbReference type="NCBI Taxonomy" id="1282885"/>
    <lineage>
        <taxon>Bacteria</taxon>
        <taxon>Bacillati</taxon>
        <taxon>Actinomycetota</taxon>
        <taxon>Actinomycetes</taxon>
        <taxon>Kitasatosporales</taxon>
        <taxon>Streptomycetaceae</taxon>
        <taxon>Streptomyces</taxon>
    </lineage>
</organism>
<comment type="caution">
    <text evidence="2">The sequence shown here is derived from an EMBL/GenBank/DDBJ whole genome shotgun (WGS) entry which is preliminary data.</text>
</comment>
<feature type="transmembrane region" description="Helical" evidence="1">
    <location>
        <begin position="74"/>
        <end position="92"/>
    </location>
</feature>
<keyword evidence="1" id="KW-0472">Membrane</keyword>
<evidence type="ECO:0000256" key="1">
    <source>
        <dbReference type="SAM" id="Phobius"/>
    </source>
</evidence>
<gene>
    <name evidence="2" type="ORF">ACFQLX_04770</name>
</gene>
<evidence type="ECO:0000313" key="2">
    <source>
        <dbReference type="EMBL" id="MFC7217489.1"/>
    </source>
</evidence>